<reference evidence="2 3" key="1">
    <citation type="submission" date="2024-10" db="EMBL/GenBank/DDBJ databases">
        <title>The Natural Products Discovery Center: Release of the First 8490 Sequenced Strains for Exploring Actinobacteria Biosynthetic Diversity.</title>
        <authorList>
            <person name="Kalkreuter E."/>
            <person name="Kautsar S.A."/>
            <person name="Yang D."/>
            <person name="Bader C.D."/>
            <person name="Teijaro C.N."/>
            <person name="Fluegel L."/>
            <person name="Davis C.M."/>
            <person name="Simpson J.R."/>
            <person name="Lauterbach L."/>
            <person name="Steele A.D."/>
            <person name="Gui C."/>
            <person name="Meng S."/>
            <person name="Li G."/>
            <person name="Viehrig K."/>
            <person name="Ye F."/>
            <person name="Su P."/>
            <person name="Kiefer A.F."/>
            <person name="Nichols A."/>
            <person name="Cepeda A.J."/>
            <person name="Yan W."/>
            <person name="Fan B."/>
            <person name="Jiang Y."/>
            <person name="Adhikari A."/>
            <person name="Zheng C.-J."/>
            <person name="Schuster L."/>
            <person name="Cowan T.M."/>
            <person name="Smanski M.J."/>
            <person name="Chevrette M.G."/>
            <person name="De Carvalho L.P.S."/>
            <person name="Shen B."/>
        </authorList>
    </citation>
    <scope>NUCLEOTIDE SEQUENCE [LARGE SCALE GENOMIC DNA]</scope>
    <source>
        <strain evidence="2 3">NPDC004550</strain>
    </source>
</reference>
<dbReference type="EMBL" id="JBIALX010000004">
    <property type="protein sequence ID" value="MFF0454222.1"/>
    <property type="molecule type" value="Genomic_DNA"/>
</dbReference>
<keyword evidence="3" id="KW-1185">Reference proteome</keyword>
<name>A0ABW6NIC0_9NOCA</name>
<sequence>MVCATRRSPNPRAPGTCARWRDLRTGITDRWLILHTKLRIVTAVTGPVHAVPDYLTLHAEAVVDEAVRHIVAHPGTETVVVTATVTNRVTVLVEAAGPVGSLLPPLRGSAARARLLGGRCHIEQSARLVWSVPLPAAEDHARPPAGPTRGPMLGAPLRRVGA</sequence>
<evidence type="ECO:0000313" key="3">
    <source>
        <dbReference type="Proteomes" id="UP001601521"/>
    </source>
</evidence>
<feature type="region of interest" description="Disordered" evidence="1">
    <location>
        <begin position="139"/>
        <end position="162"/>
    </location>
</feature>
<dbReference type="Gene3D" id="3.30.565.10">
    <property type="entry name" value="Histidine kinase-like ATPase, C-terminal domain"/>
    <property type="match status" value="1"/>
</dbReference>
<accession>A0ABW6NIC0</accession>
<gene>
    <name evidence="2" type="ORF">ACFYTH_12725</name>
</gene>
<dbReference type="InterPro" id="IPR036890">
    <property type="entry name" value="HATPase_C_sf"/>
</dbReference>
<comment type="caution">
    <text evidence="2">The sequence shown here is derived from an EMBL/GenBank/DDBJ whole genome shotgun (WGS) entry which is preliminary data.</text>
</comment>
<proteinExistence type="predicted"/>
<evidence type="ECO:0000256" key="1">
    <source>
        <dbReference type="SAM" id="MobiDB-lite"/>
    </source>
</evidence>
<protein>
    <submittedName>
        <fullName evidence="2">Uncharacterized protein</fullName>
    </submittedName>
</protein>
<dbReference type="RefSeq" id="WP_387251055.1">
    <property type="nucleotide sequence ID" value="NZ_JBIALX010000004.1"/>
</dbReference>
<dbReference type="Proteomes" id="UP001601521">
    <property type="component" value="Unassembled WGS sequence"/>
</dbReference>
<evidence type="ECO:0000313" key="2">
    <source>
        <dbReference type="EMBL" id="MFF0454222.1"/>
    </source>
</evidence>
<organism evidence="2 3">
    <name type="scientific">Nocardia africana</name>
    <dbReference type="NCBI Taxonomy" id="134964"/>
    <lineage>
        <taxon>Bacteria</taxon>
        <taxon>Bacillati</taxon>
        <taxon>Actinomycetota</taxon>
        <taxon>Actinomycetes</taxon>
        <taxon>Mycobacteriales</taxon>
        <taxon>Nocardiaceae</taxon>
        <taxon>Nocardia</taxon>
    </lineage>
</organism>